<dbReference type="AlphaFoldDB" id="A0A1Q8SMF9"/>
<feature type="non-terminal residue" evidence="6">
    <location>
        <position position="210"/>
    </location>
</feature>
<dbReference type="Pfam" id="PF03958">
    <property type="entry name" value="Secretin_N"/>
    <property type="match status" value="1"/>
</dbReference>
<accession>A0A1Q8SMF9</accession>
<feature type="domain" description="NolW-like" evidence="4">
    <location>
        <begin position="127"/>
        <end position="195"/>
    </location>
</feature>
<dbReference type="PANTHER" id="PTHR30332:SF24">
    <property type="entry name" value="SECRETIN GSPD-RELATED"/>
    <property type="match status" value="1"/>
</dbReference>
<dbReference type="PANTHER" id="PTHR30332">
    <property type="entry name" value="PROBABLE GENERAL SECRETION PATHWAY PROTEIN D"/>
    <property type="match status" value="1"/>
</dbReference>
<evidence type="ECO:0000259" key="4">
    <source>
        <dbReference type="Pfam" id="PF03958"/>
    </source>
</evidence>
<name>A0A1Q8SMF9_9GAMM</name>
<evidence type="ECO:0000256" key="3">
    <source>
        <dbReference type="ARBA" id="ARBA00023136"/>
    </source>
</evidence>
<keyword evidence="3" id="KW-0472">Membrane</keyword>
<dbReference type="Proteomes" id="UP000186878">
    <property type="component" value="Unassembled WGS sequence"/>
</dbReference>
<keyword evidence="7" id="KW-1185">Reference proteome</keyword>
<comment type="subcellular location">
    <subcellularLocation>
        <location evidence="1">Membrane</location>
    </subcellularLocation>
</comment>
<evidence type="ECO:0000256" key="2">
    <source>
        <dbReference type="ARBA" id="ARBA00022729"/>
    </source>
</evidence>
<reference evidence="6 7" key="1">
    <citation type="submission" date="2016-12" db="EMBL/GenBank/DDBJ databases">
        <title>Draft genome sequences of strains Salinicola socius SMB35, Salinicola sp. MH3R3-1 and Chromohalobacter sp. SMB17 from the Verkhnekamsk potash mining region of Russia.</title>
        <authorList>
            <person name="Mavrodi D.V."/>
            <person name="Olsson B.E."/>
            <person name="Korsakova E.S."/>
            <person name="Pyankova A."/>
            <person name="Mavrodi O.V."/>
            <person name="Plotnikova E.G."/>
        </authorList>
    </citation>
    <scope>NUCLEOTIDE SEQUENCE [LARGE SCALE GENOMIC DNA]</scope>
    <source>
        <strain evidence="6 7">SMB35</strain>
    </source>
</reference>
<proteinExistence type="predicted"/>
<dbReference type="GO" id="GO:0016020">
    <property type="term" value="C:membrane"/>
    <property type="evidence" value="ECO:0007669"/>
    <property type="project" value="UniProtKB-SubCell"/>
</dbReference>
<dbReference type="STRING" id="404433.BTW07_18865"/>
<dbReference type="GO" id="GO:0009306">
    <property type="term" value="P:protein secretion"/>
    <property type="evidence" value="ECO:0007669"/>
    <property type="project" value="TreeGrafter"/>
</dbReference>
<comment type="caution">
    <text evidence="6">The sequence shown here is derived from an EMBL/GenBank/DDBJ whole genome shotgun (WGS) entry which is preliminary data.</text>
</comment>
<evidence type="ECO:0000313" key="6">
    <source>
        <dbReference type="EMBL" id="OLO02604.1"/>
    </source>
</evidence>
<dbReference type="InterPro" id="IPR049371">
    <property type="entry name" value="GspD-like_N0"/>
</dbReference>
<sequence length="210" mass="22763">MLTSVAKSALFFLLFLIMGPVVICALLLRSAHAMPIDMQGADVREFVHWYSQQTATPIAIDPRVDGTLTVYAPDVTPEQLPEFFQGVMQSHGYQLVPGNPPTLVPARSQQTFMAQIGTPKPQQPTVSRVLPITHLRADDLAPLVNAFLAQTTTGSLSTANAQVLHASNALLVNGPADRVDNLEQLLPQIDVTRAQVLIRAIIFETSDGDT</sequence>
<dbReference type="Pfam" id="PF21305">
    <property type="entry name" value="type_II_gspD_N0"/>
    <property type="match status" value="1"/>
</dbReference>
<gene>
    <name evidence="6" type="ORF">BTW07_18865</name>
</gene>
<evidence type="ECO:0000256" key="1">
    <source>
        <dbReference type="ARBA" id="ARBA00004370"/>
    </source>
</evidence>
<dbReference type="InterPro" id="IPR050810">
    <property type="entry name" value="Bact_Secretion_Sys_Channel"/>
</dbReference>
<feature type="domain" description="GspD-like N0" evidence="5">
    <location>
        <begin position="37"/>
        <end position="98"/>
    </location>
</feature>
<organism evidence="6 7">
    <name type="scientific">Salinicola socius</name>
    <dbReference type="NCBI Taxonomy" id="404433"/>
    <lineage>
        <taxon>Bacteria</taxon>
        <taxon>Pseudomonadati</taxon>
        <taxon>Pseudomonadota</taxon>
        <taxon>Gammaproteobacteria</taxon>
        <taxon>Oceanospirillales</taxon>
        <taxon>Halomonadaceae</taxon>
        <taxon>Salinicola</taxon>
    </lineage>
</organism>
<dbReference type="Gene3D" id="3.30.1370.120">
    <property type="match status" value="1"/>
</dbReference>
<protein>
    <submittedName>
        <fullName evidence="6">Uncharacterized protein</fullName>
    </submittedName>
</protein>
<evidence type="ECO:0000313" key="7">
    <source>
        <dbReference type="Proteomes" id="UP000186878"/>
    </source>
</evidence>
<dbReference type="RefSeq" id="WP_279626558.1">
    <property type="nucleotide sequence ID" value="NZ_MSDO01000079.1"/>
</dbReference>
<dbReference type="InterPro" id="IPR038591">
    <property type="entry name" value="NolW-like_sf"/>
</dbReference>
<dbReference type="EMBL" id="MSDO01000079">
    <property type="protein sequence ID" value="OLO02604.1"/>
    <property type="molecule type" value="Genomic_DNA"/>
</dbReference>
<keyword evidence="2" id="KW-0732">Signal</keyword>
<dbReference type="InterPro" id="IPR005644">
    <property type="entry name" value="NolW-like"/>
</dbReference>
<dbReference type="GO" id="GO:0015627">
    <property type="term" value="C:type II protein secretion system complex"/>
    <property type="evidence" value="ECO:0007669"/>
    <property type="project" value="TreeGrafter"/>
</dbReference>
<evidence type="ECO:0000259" key="5">
    <source>
        <dbReference type="Pfam" id="PF21305"/>
    </source>
</evidence>